<dbReference type="EMBL" id="CP044543">
    <property type="protein sequence ID" value="QFI72835.1"/>
    <property type="molecule type" value="Genomic_DNA"/>
</dbReference>
<evidence type="ECO:0000313" key="1">
    <source>
        <dbReference type="EMBL" id="QFI72835.1"/>
    </source>
</evidence>
<proteinExistence type="predicted"/>
<reference evidence="2" key="1">
    <citation type="submission" date="2019-10" db="EMBL/GenBank/DDBJ databases">
        <title>Complete Genome Sequence of Bradyrhizobium betae type strain PL7HG1T.</title>
        <authorList>
            <person name="Bromfield E.S.P."/>
            <person name="Cloutier S."/>
        </authorList>
    </citation>
    <scope>NUCLEOTIDE SEQUENCE [LARGE SCALE GENOMIC DNA]</scope>
    <source>
        <strain evidence="2">PL7HG1</strain>
    </source>
</reference>
<name>A0A5P6P3Q7_9BRAD</name>
<dbReference type="AlphaFoldDB" id="A0A5P6P3Q7"/>
<evidence type="ECO:0000313" key="2">
    <source>
        <dbReference type="Proteomes" id="UP000325641"/>
    </source>
</evidence>
<dbReference type="KEGG" id="bbet:F8237_10745"/>
<dbReference type="RefSeq" id="WP_151644461.1">
    <property type="nucleotide sequence ID" value="NZ_CP044543.1"/>
</dbReference>
<dbReference type="Proteomes" id="UP000325641">
    <property type="component" value="Chromosome"/>
</dbReference>
<organism evidence="1 2">
    <name type="scientific">Bradyrhizobium betae</name>
    <dbReference type="NCBI Taxonomy" id="244734"/>
    <lineage>
        <taxon>Bacteria</taxon>
        <taxon>Pseudomonadati</taxon>
        <taxon>Pseudomonadota</taxon>
        <taxon>Alphaproteobacteria</taxon>
        <taxon>Hyphomicrobiales</taxon>
        <taxon>Nitrobacteraceae</taxon>
        <taxon>Bradyrhizobium</taxon>
    </lineage>
</organism>
<gene>
    <name evidence="1" type="ORF">F8237_10745</name>
</gene>
<accession>A0A5P6P3Q7</accession>
<sequence>MLVPALSPISIGAFGLSCQIASLLIGREAISRHPDWPRNPIVLEPARRAMASSISRPGADRCPGGADIAGPSISSRLPMMNTVALRTLVRGNGFDGNGISEWETRTSSRSRCPFSIGLLSRR</sequence>
<protein>
    <submittedName>
        <fullName evidence="1">Uncharacterized protein</fullName>
    </submittedName>
</protein>